<comment type="caution">
    <text evidence="1">The sequence shown here is derived from an EMBL/GenBank/DDBJ whole genome shotgun (WGS) entry which is preliminary data.</text>
</comment>
<organism evidence="1 2">
    <name type="scientific">Acetobacter suratthaniensis</name>
    <dbReference type="NCBI Taxonomy" id="1502841"/>
    <lineage>
        <taxon>Bacteria</taxon>
        <taxon>Pseudomonadati</taxon>
        <taxon>Pseudomonadota</taxon>
        <taxon>Alphaproteobacteria</taxon>
        <taxon>Acetobacterales</taxon>
        <taxon>Acetobacteraceae</taxon>
        <taxon>Acetobacter</taxon>
    </lineage>
</organism>
<evidence type="ECO:0000313" key="2">
    <source>
        <dbReference type="Proteomes" id="UP000664399"/>
    </source>
</evidence>
<protein>
    <submittedName>
        <fullName evidence="1">Uncharacterized protein</fullName>
    </submittedName>
</protein>
<sequence>MSRHSTPIDTIDRVLRSMRAGAALYALPREVTVLDQNDRREAADWLNGMANELEAAFSMLSIPVQAMPCIIDAEFVEVRS</sequence>
<gene>
    <name evidence="1" type="ORF">J2D75_08600</name>
</gene>
<reference evidence="1 2" key="1">
    <citation type="submission" date="2021-03" db="EMBL/GenBank/DDBJ databases">
        <title>The complete genome sequence of Acetobacter suratthaniensis TBRC 1719.</title>
        <authorList>
            <person name="Charoenyingcharoen P."/>
            <person name="Yukphan P."/>
        </authorList>
    </citation>
    <scope>NUCLEOTIDE SEQUENCE [LARGE SCALE GENOMIC DNA]</scope>
    <source>
        <strain evidence="1 2">TBRC 1719</strain>
    </source>
</reference>
<proteinExistence type="predicted"/>
<accession>A0ABS3LME7</accession>
<dbReference type="EMBL" id="JAFVMG010000007">
    <property type="protein sequence ID" value="MBO1328536.1"/>
    <property type="molecule type" value="Genomic_DNA"/>
</dbReference>
<dbReference type="RefSeq" id="WP_207854365.1">
    <property type="nucleotide sequence ID" value="NZ_JAFVMG010000007.1"/>
</dbReference>
<evidence type="ECO:0000313" key="1">
    <source>
        <dbReference type="EMBL" id="MBO1328536.1"/>
    </source>
</evidence>
<dbReference type="Proteomes" id="UP000664399">
    <property type="component" value="Unassembled WGS sequence"/>
</dbReference>
<name>A0ABS3LME7_9PROT</name>
<keyword evidence="2" id="KW-1185">Reference proteome</keyword>